<protein>
    <submittedName>
        <fullName evidence="1">Uncharacterized protein</fullName>
    </submittedName>
</protein>
<dbReference type="AlphaFoldDB" id="A0A4Y2WXC5"/>
<organism evidence="1 2">
    <name type="scientific">Araneus ventricosus</name>
    <name type="common">Orbweaver spider</name>
    <name type="synonym">Epeira ventricosa</name>
    <dbReference type="NCBI Taxonomy" id="182803"/>
    <lineage>
        <taxon>Eukaryota</taxon>
        <taxon>Metazoa</taxon>
        <taxon>Ecdysozoa</taxon>
        <taxon>Arthropoda</taxon>
        <taxon>Chelicerata</taxon>
        <taxon>Arachnida</taxon>
        <taxon>Araneae</taxon>
        <taxon>Araneomorphae</taxon>
        <taxon>Entelegynae</taxon>
        <taxon>Araneoidea</taxon>
        <taxon>Araneidae</taxon>
        <taxon>Araneus</taxon>
    </lineage>
</organism>
<dbReference type="EMBL" id="BGPR01067197">
    <property type="protein sequence ID" value="GBO41508.1"/>
    <property type="molecule type" value="Genomic_DNA"/>
</dbReference>
<name>A0A4Y2WXC5_ARAVE</name>
<accession>A0A4Y2WXC5</accession>
<sequence length="128" mass="13897">MQVSCKECITNLLAKHRLSMLSIKFISYKIESRPDTGLGVELAYISAQTIALKLVLPATPAQAVGRCIYHLLVQIVYCAAASGPGIAVIKSLFISLGDKFPLRGQLTTGEILPDHGFHHSVLCLSEYL</sequence>
<reference evidence="1 2" key="1">
    <citation type="journal article" date="2019" name="Sci. Rep.">
        <title>Orb-weaving spider Araneus ventricosus genome elucidates the spidroin gene catalogue.</title>
        <authorList>
            <person name="Kono N."/>
            <person name="Nakamura H."/>
            <person name="Ohtoshi R."/>
            <person name="Moran D.A.P."/>
            <person name="Shinohara A."/>
            <person name="Yoshida Y."/>
            <person name="Fujiwara M."/>
            <person name="Mori M."/>
            <person name="Tomita M."/>
            <person name="Arakawa K."/>
        </authorList>
    </citation>
    <scope>NUCLEOTIDE SEQUENCE [LARGE SCALE GENOMIC DNA]</scope>
</reference>
<evidence type="ECO:0000313" key="1">
    <source>
        <dbReference type="EMBL" id="GBO41508.1"/>
    </source>
</evidence>
<comment type="caution">
    <text evidence="1">The sequence shown here is derived from an EMBL/GenBank/DDBJ whole genome shotgun (WGS) entry which is preliminary data.</text>
</comment>
<gene>
    <name evidence="1" type="ORF">AVEN_122771_1</name>
</gene>
<dbReference type="Proteomes" id="UP000499080">
    <property type="component" value="Unassembled WGS sequence"/>
</dbReference>
<evidence type="ECO:0000313" key="2">
    <source>
        <dbReference type="Proteomes" id="UP000499080"/>
    </source>
</evidence>
<proteinExistence type="predicted"/>
<keyword evidence="2" id="KW-1185">Reference proteome</keyword>